<dbReference type="InterPro" id="IPR035973">
    <property type="entry name" value="Cyt_c_oxidase_su3-like_sf"/>
</dbReference>
<evidence type="ECO:0000256" key="7">
    <source>
        <dbReference type="ARBA" id="ARBA00022989"/>
    </source>
</evidence>
<comment type="caution">
    <text evidence="12">The sequence shown here is derived from an EMBL/GenBank/DDBJ whole genome shotgun (WGS) entry which is preliminary data.</text>
</comment>
<evidence type="ECO:0000256" key="10">
    <source>
        <dbReference type="SAM" id="Phobius"/>
    </source>
</evidence>
<gene>
    <name evidence="12" type="ORF">LLUT_LOCUS31031</name>
</gene>
<evidence type="ECO:0000256" key="6">
    <source>
        <dbReference type="ARBA" id="ARBA00022967"/>
    </source>
</evidence>
<comment type="function">
    <text evidence="9">Component of the cytochrome c oxidase, the last enzyme in the mitochondrial electron transport chain which drives oxidative phosphorylation. The respiratory chain contains 3 multisubunit complexes succinate dehydrogenase (complex II, CII), ubiquinol-cytochrome c oxidoreductase (cytochrome b-c1 complex, complex III, CIII) and cytochrome c oxidase (complex IV, CIV), that cooperate to transfer electrons derived from NADH and succinate to molecular oxygen, creating an electrochemical gradient over the inner membrane that drives transmembrane transport and the ATP synthase. Cytochrome c oxidase is the component of the respiratory chain that catalyzes the reduction of oxygen to water. Electrons originating from reduced cytochrome c in the intermembrane space (IMS) are transferred via the dinuclear copper A center (CU(A)) of subunit 2 and heme A of subunit 1 to the active site in subunit 1, a binuclear center (BNC) formed by heme A3 and copper B (CU(B)). The BNC reduces molecular oxygen to 2 water molecules using 4 electrons from cytochrome c in the IMS and 4 protons from the mitochondrial matrix.</text>
</comment>
<comment type="subcellular location">
    <subcellularLocation>
        <location evidence="1">Membrane</location>
        <topology evidence="1">Multi-pass membrane protein</topology>
    </subcellularLocation>
</comment>
<evidence type="ECO:0000256" key="2">
    <source>
        <dbReference type="ARBA" id="ARBA00010581"/>
    </source>
</evidence>
<feature type="transmembrane region" description="Helical" evidence="10">
    <location>
        <begin position="47"/>
        <end position="65"/>
    </location>
</feature>
<comment type="subunit">
    <text evidence="3">Component of the cytochrome c oxidase (complex IV, CIV), a multisubunit enzyme composed of a catalytic core of 3 subunits and several supernumerary subunits. The complex exists as a monomer or a dimer and forms supercomplexes (SCs) in the inner mitochondrial membrane with ubiquinol-cytochrome c oxidoreductase (cytochrome b-c1 complex, complex III, CIII).</text>
</comment>
<dbReference type="PANTHER" id="PTHR11403">
    <property type="entry name" value="CYTOCHROME C OXIDASE SUBUNIT III"/>
    <property type="match status" value="1"/>
</dbReference>
<dbReference type="PROSITE" id="PS50253">
    <property type="entry name" value="COX3"/>
    <property type="match status" value="1"/>
</dbReference>
<keyword evidence="13" id="KW-1185">Reference proteome</keyword>
<dbReference type="InterPro" id="IPR013833">
    <property type="entry name" value="Cyt_c_oxidase_su3_a-hlx"/>
</dbReference>
<keyword evidence="5 9" id="KW-0812">Transmembrane</keyword>
<dbReference type="InterPro" id="IPR024791">
    <property type="entry name" value="Cyt_c/ubiquinol_Oxase_su3"/>
</dbReference>
<protein>
    <recommendedName>
        <fullName evidence="4 9">Cytochrome c oxidase subunit 3</fullName>
    </recommendedName>
</protein>
<evidence type="ECO:0000256" key="5">
    <source>
        <dbReference type="ARBA" id="ARBA00022692"/>
    </source>
</evidence>
<dbReference type="InterPro" id="IPR000298">
    <property type="entry name" value="Cyt_c_oxidase-like_su3"/>
</dbReference>
<keyword evidence="6" id="KW-1278">Translocase</keyword>
<keyword evidence="8 10" id="KW-0472">Membrane</keyword>
<dbReference type="GO" id="GO:0016020">
    <property type="term" value="C:membrane"/>
    <property type="evidence" value="ECO:0007669"/>
    <property type="project" value="UniProtKB-SubCell"/>
</dbReference>
<keyword evidence="9" id="KW-0496">Mitochondrion</keyword>
<evidence type="ECO:0000313" key="13">
    <source>
        <dbReference type="Proteomes" id="UP001497480"/>
    </source>
</evidence>
<evidence type="ECO:0000256" key="8">
    <source>
        <dbReference type="ARBA" id="ARBA00023136"/>
    </source>
</evidence>
<evidence type="ECO:0000313" key="12">
    <source>
        <dbReference type="EMBL" id="CAL0329971.1"/>
    </source>
</evidence>
<accession>A0AAV1Y9I2</accession>
<dbReference type="Pfam" id="PF00510">
    <property type="entry name" value="COX3"/>
    <property type="match status" value="1"/>
</dbReference>
<dbReference type="GO" id="GO:0005739">
    <property type="term" value="C:mitochondrion"/>
    <property type="evidence" value="ECO:0007669"/>
    <property type="project" value="TreeGrafter"/>
</dbReference>
<dbReference type="SUPFAM" id="SSF81452">
    <property type="entry name" value="Cytochrome c oxidase subunit III-like"/>
    <property type="match status" value="1"/>
</dbReference>
<dbReference type="AlphaFoldDB" id="A0AAV1Y9I2"/>
<dbReference type="PANTHER" id="PTHR11403:SF7">
    <property type="entry name" value="CYTOCHROME C OXIDASE SUBUNIT 3"/>
    <property type="match status" value="1"/>
</dbReference>
<dbReference type="InterPro" id="IPR033945">
    <property type="entry name" value="Cyt_c_oxase_su3_dom"/>
</dbReference>
<keyword evidence="7 10" id="KW-1133">Transmembrane helix</keyword>
<organism evidence="12 13">
    <name type="scientific">Lupinus luteus</name>
    <name type="common">European yellow lupine</name>
    <dbReference type="NCBI Taxonomy" id="3873"/>
    <lineage>
        <taxon>Eukaryota</taxon>
        <taxon>Viridiplantae</taxon>
        <taxon>Streptophyta</taxon>
        <taxon>Embryophyta</taxon>
        <taxon>Tracheophyta</taxon>
        <taxon>Spermatophyta</taxon>
        <taxon>Magnoliopsida</taxon>
        <taxon>eudicotyledons</taxon>
        <taxon>Gunneridae</taxon>
        <taxon>Pentapetalae</taxon>
        <taxon>rosids</taxon>
        <taxon>fabids</taxon>
        <taxon>Fabales</taxon>
        <taxon>Fabaceae</taxon>
        <taxon>Papilionoideae</taxon>
        <taxon>50 kb inversion clade</taxon>
        <taxon>genistoids sensu lato</taxon>
        <taxon>core genistoids</taxon>
        <taxon>Genisteae</taxon>
        <taxon>Lupinus</taxon>
    </lineage>
</organism>
<evidence type="ECO:0000256" key="9">
    <source>
        <dbReference type="RuleBase" id="RU003375"/>
    </source>
</evidence>
<comment type="similarity">
    <text evidence="2 9">Belongs to the cytochrome c oxidase subunit 3 family.</text>
</comment>
<feature type="transmembrane region" description="Helical" evidence="10">
    <location>
        <begin position="158"/>
        <end position="178"/>
    </location>
</feature>
<reference evidence="12 13" key="1">
    <citation type="submission" date="2024-03" db="EMBL/GenBank/DDBJ databases">
        <authorList>
            <person name="Martinez-Hernandez J."/>
        </authorList>
    </citation>
    <scope>NUCLEOTIDE SEQUENCE [LARGE SCALE GENOMIC DNA]</scope>
</reference>
<feature type="domain" description="Heme-copper oxidase subunit III family profile" evidence="11">
    <location>
        <begin position="1"/>
        <end position="179"/>
    </location>
</feature>
<dbReference type="EMBL" id="CAXHTB010000022">
    <property type="protein sequence ID" value="CAL0329971.1"/>
    <property type="molecule type" value="Genomic_DNA"/>
</dbReference>
<evidence type="ECO:0000256" key="4">
    <source>
        <dbReference type="ARBA" id="ARBA00015944"/>
    </source>
</evidence>
<evidence type="ECO:0000259" key="11">
    <source>
        <dbReference type="PROSITE" id="PS50253"/>
    </source>
</evidence>
<feature type="transmembrane region" description="Helical" evidence="10">
    <location>
        <begin position="77"/>
        <end position="95"/>
    </location>
</feature>
<name>A0AAV1Y9I2_LUPLU</name>
<dbReference type="GO" id="GO:0004129">
    <property type="term" value="F:cytochrome-c oxidase activity"/>
    <property type="evidence" value="ECO:0007669"/>
    <property type="project" value="InterPro"/>
</dbReference>
<evidence type="ECO:0000256" key="3">
    <source>
        <dbReference type="ARBA" id="ARBA00011164"/>
    </source>
</evidence>
<dbReference type="Gene3D" id="1.20.120.80">
    <property type="entry name" value="Cytochrome c oxidase, subunit III, four-helix bundle"/>
    <property type="match status" value="1"/>
</dbReference>
<proteinExistence type="inferred from homology"/>
<dbReference type="Proteomes" id="UP001497480">
    <property type="component" value="Unassembled WGS sequence"/>
</dbReference>
<sequence length="180" mass="20533">MFVWWRDVLRESTLEGNHTKVMQLGPRYEIGGIWPPKGIRVLDPREIPFLNTLILLSSGAAVTWAHHAILAGKEKRAVYALVATVSLALVFTGFQGMEYYQEPFTIADSIYGSTFFLATGFHGFHVIIGTLFLIICGIRQYLGHLTKEHHIGFEADAWYWHFVDVVQLFPFVSIYWWGGI</sequence>
<evidence type="ECO:0000256" key="1">
    <source>
        <dbReference type="ARBA" id="ARBA00004141"/>
    </source>
</evidence>
<feature type="transmembrane region" description="Helical" evidence="10">
    <location>
        <begin position="115"/>
        <end position="138"/>
    </location>
</feature>
<dbReference type="CDD" id="cd01665">
    <property type="entry name" value="Cyt_c_Oxidase_III"/>
    <property type="match status" value="1"/>
</dbReference>
<dbReference type="GO" id="GO:0006123">
    <property type="term" value="P:mitochondrial electron transport, cytochrome c to oxygen"/>
    <property type="evidence" value="ECO:0007669"/>
    <property type="project" value="TreeGrafter"/>
</dbReference>